<dbReference type="InterPro" id="IPR009003">
    <property type="entry name" value="Peptidase_S1_PA"/>
</dbReference>
<dbReference type="InterPro" id="IPR011717">
    <property type="entry name" value="TPR-4"/>
</dbReference>
<keyword evidence="6" id="KW-1185">Reference proteome</keyword>
<dbReference type="EMBL" id="VJZC01000013">
    <property type="protein sequence ID" value="MPY56347.1"/>
    <property type="molecule type" value="Genomic_DNA"/>
</dbReference>
<dbReference type="SMART" id="SM00028">
    <property type="entry name" value="TPR"/>
    <property type="match status" value="9"/>
</dbReference>
<dbReference type="InterPro" id="IPR011990">
    <property type="entry name" value="TPR-like_helical_dom_sf"/>
</dbReference>
<dbReference type="Gene3D" id="2.40.10.120">
    <property type="match status" value="1"/>
</dbReference>
<evidence type="ECO:0000256" key="1">
    <source>
        <dbReference type="ARBA" id="ARBA00022737"/>
    </source>
</evidence>
<comment type="caution">
    <text evidence="5">The sequence shown here is derived from an EMBL/GenBank/DDBJ whole genome shotgun (WGS) entry which is preliminary data.</text>
</comment>
<dbReference type="InterPro" id="IPR019734">
    <property type="entry name" value="TPR_rpt"/>
</dbReference>
<dbReference type="GO" id="GO:0042802">
    <property type="term" value="F:identical protein binding"/>
    <property type="evidence" value="ECO:0007669"/>
    <property type="project" value="InterPro"/>
</dbReference>
<feature type="compositionally biased region" description="Pro residues" evidence="3">
    <location>
        <begin position="1389"/>
        <end position="1402"/>
    </location>
</feature>
<feature type="region of interest" description="Disordered" evidence="3">
    <location>
        <begin position="1370"/>
        <end position="1405"/>
    </location>
</feature>
<feature type="region of interest" description="Disordered" evidence="3">
    <location>
        <begin position="743"/>
        <end position="769"/>
    </location>
</feature>
<dbReference type="SUPFAM" id="SSF50494">
    <property type="entry name" value="Trypsin-like serine proteases"/>
    <property type="match status" value="1"/>
</dbReference>
<dbReference type="Pfam" id="PF09976">
    <property type="entry name" value="TPR_21"/>
    <property type="match status" value="1"/>
</dbReference>
<dbReference type="InterPro" id="IPR006597">
    <property type="entry name" value="Sel1-like"/>
</dbReference>
<protein>
    <submittedName>
        <fullName evidence="5">Tetratricopeptide repeat protein</fullName>
    </submittedName>
</protein>
<dbReference type="RefSeq" id="WP_152769819.1">
    <property type="nucleotide sequence ID" value="NZ_VJZC01000013.1"/>
</dbReference>
<dbReference type="OrthoDB" id="4532668at2"/>
<keyword evidence="1" id="KW-0677">Repeat</keyword>
<name>A0A5N8XAD1_9ACTN</name>
<dbReference type="PANTHER" id="PTHR45586:SF1">
    <property type="entry name" value="LIPOPOLYSACCHARIDE ASSEMBLY PROTEIN B"/>
    <property type="match status" value="1"/>
</dbReference>
<proteinExistence type="predicted"/>
<evidence type="ECO:0000256" key="2">
    <source>
        <dbReference type="ARBA" id="ARBA00022803"/>
    </source>
</evidence>
<feature type="region of interest" description="Disordered" evidence="3">
    <location>
        <begin position="1445"/>
        <end position="1471"/>
    </location>
</feature>
<dbReference type="SUPFAM" id="SSF81901">
    <property type="entry name" value="HCP-like"/>
    <property type="match status" value="2"/>
</dbReference>
<accession>A0A5N8XAD1</accession>
<dbReference type="Pfam" id="PF13365">
    <property type="entry name" value="Trypsin_2"/>
    <property type="match status" value="1"/>
</dbReference>
<dbReference type="PANTHER" id="PTHR45586">
    <property type="entry name" value="TPR REPEAT-CONTAINING PROTEIN PA4667"/>
    <property type="match status" value="1"/>
</dbReference>
<dbReference type="SUPFAM" id="SSF48452">
    <property type="entry name" value="TPR-like"/>
    <property type="match status" value="2"/>
</dbReference>
<dbReference type="Pfam" id="PF13432">
    <property type="entry name" value="TPR_16"/>
    <property type="match status" value="3"/>
</dbReference>
<dbReference type="InterPro" id="IPR018704">
    <property type="entry name" value="SecYEG/CpoB_TPR"/>
</dbReference>
<dbReference type="Pfam" id="PF07721">
    <property type="entry name" value="TPR_4"/>
    <property type="match status" value="1"/>
</dbReference>
<reference evidence="5 6" key="1">
    <citation type="submission" date="2019-07" db="EMBL/GenBank/DDBJ databases">
        <title>New species of Amycolatopsis and Streptomyces.</title>
        <authorList>
            <person name="Duangmal K."/>
            <person name="Teo W.F.A."/>
            <person name="Lipun K."/>
        </authorList>
    </citation>
    <scope>NUCLEOTIDE SEQUENCE [LARGE SCALE GENOMIC DNA]</scope>
    <source>
        <strain evidence="5 6">NBRC 106415</strain>
    </source>
</reference>
<evidence type="ECO:0000313" key="6">
    <source>
        <dbReference type="Proteomes" id="UP000400924"/>
    </source>
</evidence>
<gene>
    <name evidence="5" type="ORF">FNH08_03875</name>
</gene>
<evidence type="ECO:0000313" key="5">
    <source>
        <dbReference type="EMBL" id="MPY56347.1"/>
    </source>
</evidence>
<organism evidence="5 6">
    <name type="scientific">Streptomyces spongiae</name>
    <dbReference type="NCBI Taxonomy" id="565072"/>
    <lineage>
        <taxon>Bacteria</taxon>
        <taxon>Bacillati</taxon>
        <taxon>Actinomycetota</taxon>
        <taxon>Actinomycetes</taxon>
        <taxon>Kitasatosporales</taxon>
        <taxon>Streptomycetaceae</taxon>
        <taxon>Streptomyces</taxon>
    </lineage>
</organism>
<evidence type="ECO:0000259" key="4">
    <source>
        <dbReference type="Pfam" id="PF09976"/>
    </source>
</evidence>
<feature type="compositionally biased region" description="Low complexity" evidence="3">
    <location>
        <begin position="754"/>
        <end position="767"/>
    </location>
</feature>
<dbReference type="Gene3D" id="1.25.40.10">
    <property type="entry name" value="Tetratricopeptide repeat domain"/>
    <property type="match status" value="4"/>
</dbReference>
<sequence length="1471" mass="156909">MAGWEQAPWLVSIALGEGRAPAGAGVLVTDRHVLTCAHVVREAAGPEPPDGPLFVRFQWAGEHDPLPAVVVADGWHPPESEEQRGDLAVLELRDPLPEGARRAPLVSTTDTTAGHEFHVYGFPEGPHHRGGIPAYGSLRGASGHERIGLESSSQIGHGLARGFSGSPVWDRTLGGVVGIVVARDKPFRGQDTRTAYAISVDALAQYWPPLRGLIRAPITEAQRERIDSLLGLPLDDTGELPRLHDINIYDIGVTPPKILQERPDPPYVPRLKEDRELEEALRERSFVVLTGDSKAGKSRTLIEVLRRALAPGTRIVVPRPIPSAPGDLASLPLPTGGDDAVLWLDDIDEYLRPGGVDTRVIVTCQKMFPHLRVVATITSERLTSLKALKGEVNRTASKVLEKARTIELARLLSEEERDEAQRLYPEEDFTNRGIGEQMVAAPLVEERFNGGHDSCPEGWAVARAAADWHRMGCEVPLTRAALADLFTRYLAAGPSNRAATKDLLQNGIEWAAEAVVGNIALLTEYGEVGAPPHATGDEDREGLRYEAFAYLPGYLDGRNDPDTVRVPPFAWELAVFHTPPDHLLGVAFAAFTREEGDAAVSALERAHSDATETGVTAWAALMLGELAMYVDQDLDRAKELLGEAAGSGAADVAPLAQLDLAAALQLAGDLAGARRLLEAAVDSGDPQAAPLARAGLGGLLLSQGETTRARELLEAALESGDAQVVPLVQTGFGGLIMQRQEMSKAGSLTKRDTSGPLPSGGQPSLGGTEALSLPRAVRESAISSAVPLAQVNLSAALVDQGELDRAYELLHTALSSENPWVVPLAQANLGGLYIQRGEPAKAREMLDAAAESGHLLAAEHAQVTLAWLLCQEERLDEAQEILTRAVHFTNPDQSLRAHCLLSMVHAARGEYTTAAEQLQAVVDSQHAGWSALARADQGMNWAQAGDYDRARRALAEIADSGHPDQGPRAADFLGDVRATLEDWPGAEAAYRAAIDSGHPVWAHIARLDLALMLTRLGDERGPGLLAEVADSDEPDMAPRAADLLGDALAARGDWAGAEAAYQQAMDSGHAHWSSVARVDLALMLAEREELDRAEALFTEEVESRSAMAELAEAFLGILLVLRGRVEEGRPILSRIAGSDWVEAADLASVQLAKMAAQEGRPEEAALRFEALLASGSEIAASVAPLARAHLGALRLQQGEIDDALELLDEATASGHTDATAVAFAGRGEYLVEVGDTAAAQQYLRAALDLEDPEVSPKALALLGVAMLAENELDEARAALSEALATETPAIEPMTRRYLGSTLARLGRRAEARETLLPLAGSDDPDHRPQALVILGQLAMLEGQVDEARGWFGQAVASDAPDARAQALDALDDTTTGHRPSRRPDVTPVPESPVRPTPLPGPSPSRTALLAGLGPGMLLLLGRVAEAEGLPEEALYWLDRAYAAGSDPEEARSLAETLSAPRKGRGELRDQP</sequence>
<keyword evidence="2" id="KW-0802">TPR repeat</keyword>
<evidence type="ECO:0000256" key="3">
    <source>
        <dbReference type="SAM" id="MobiDB-lite"/>
    </source>
</evidence>
<dbReference type="Pfam" id="PF14559">
    <property type="entry name" value="TPR_19"/>
    <property type="match status" value="1"/>
</dbReference>
<dbReference type="Proteomes" id="UP000400924">
    <property type="component" value="Unassembled WGS sequence"/>
</dbReference>
<dbReference type="SMART" id="SM00671">
    <property type="entry name" value="SEL1"/>
    <property type="match status" value="4"/>
</dbReference>
<feature type="domain" description="Ancillary SecYEG translocon subunit/Cell division coordinator CpoB TPR" evidence="4">
    <location>
        <begin position="1144"/>
        <end position="1253"/>
    </location>
</feature>
<dbReference type="InterPro" id="IPR051012">
    <property type="entry name" value="CellSynth/LPSAsmb/PSIAsmb"/>
</dbReference>